<dbReference type="KEGG" id="bmq:BMQ_pBM70011"/>
<geneLocation type="plasmid" evidence="1 2">
    <name>pBM700</name>
</geneLocation>
<keyword evidence="2" id="KW-1185">Reference proteome</keyword>
<evidence type="ECO:0000313" key="2">
    <source>
        <dbReference type="Proteomes" id="UP000000935"/>
    </source>
</evidence>
<accession>D5E428</accession>
<protein>
    <submittedName>
        <fullName evidence="1">Uncharacterized protein</fullName>
    </submittedName>
</protein>
<gene>
    <name evidence="1" type="ordered locus">BMQ_pBM70011</name>
</gene>
<dbReference type="AlphaFoldDB" id="D5E428"/>
<sequence>MKWTRDPKMSQGLKLNVIIKKELTIECQFPCIV</sequence>
<evidence type="ECO:0000313" key="1">
    <source>
        <dbReference type="EMBL" id="ADE72553.1"/>
    </source>
</evidence>
<keyword evidence="1" id="KW-0614">Plasmid</keyword>
<organism evidence="1 2">
    <name type="scientific">Priestia megaterium (strain ATCC 12872 / QMB1551)</name>
    <name type="common">Bacillus megaterium</name>
    <dbReference type="NCBI Taxonomy" id="545693"/>
    <lineage>
        <taxon>Bacteria</taxon>
        <taxon>Bacillati</taxon>
        <taxon>Bacillota</taxon>
        <taxon>Bacilli</taxon>
        <taxon>Bacillales</taxon>
        <taxon>Bacillaceae</taxon>
        <taxon>Priestia</taxon>
    </lineage>
</organism>
<reference evidence="1 2" key="1">
    <citation type="journal article" date="2011" name="J. Bacteriol.">
        <title>Genome sequences of the biotechnologically important Bacillus megaterium strains QM B1551 and DSM319.</title>
        <authorList>
            <person name="Eppinger M."/>
            <person name="Bunk B."/>
            <person name="Johns M.A."/>
            <person name="Edirisinghe J.N."/>
            <person name="Kutumbaka K.K."/>
            <person name="Koenig S.S."/>
            <person name="Huot Creasy H."/>
            <person name="Rosovitz M.J."/>
            <person name="Riley D.R."/>
            <person name="Daugherty S."/>
            <person name="Martin M."/>
            <person name="Elbourne L.D."/>
            <person name="Paulsen I."/>
            <person name="Biedendieck R."/>
            <person name="Braun C."/>
            <person name="Grayburn S."/>
            <person name="Dhingra S."/>
            <person name="Lukyanchuk V."/>
            <person name="Ball B."/>
            <person name="Ul-Qamar R."/>
            <person name="Seibel J."/>
            <person name="Bremer E."/>
            <person name="Jahn D."/>
            <person name="Ravel J."/>
            <person name="Vary P.S."/>
        </authorList>
    </citation>
    <scope>NUCLEOTIDE SEQUENCE [LARGE SCALE GENOMIC DNA]</scope>
    <source>
        <strain evidence="2">ATCC 12872 / QMB1551</strain>
        <plasmid evidence="1">pBM700</plasmid>
    </source>
</reference>
<dbReference type="HOGENOM" id="CLU_3380529_0_0_9"/>
<name>D5E428_PRIM1</name>
<dbReference type="EMBL" id="CP001990">
    <property type="protein sequence ID" value="ADE72553.1"/>
    <property type="molecule type" value="Genomic_DNA"/>
</dbReference>
<proteinExistence type="predicted"/>
<dbReference type="Proteomes" id="UP000000935">
    <property type="component" value="Plasmid pBM700"/>
</dbReference>